<evidence type="ECO:0000313" key="9">
    <source>
        <dbReference type="Proteomes" id="UP000182135"/>
    </source>
</evidence>
<dbReference type="EMBL" id="QAMZ01000041">
    <property type="protein sequence ID" value="PWL53176.1"/>
    <property type="molecule type" value="Genomic_DNA"/>
</dbReference>
<comment type="similarity">
    <text evidence="1">Belongs to the peptidase C40 family.</text>
</comment>
<evidence type="ECO:0000256" key="2">
    <source>
        <dbReference type="ARBA" id="ARBA00022670"/>
    </source>
</evidence>
<accession>A0A1I2JYG5</accession>
<evidence type="ECO:0000256" key="3">
    <source>
        <dbReference type="ARBA" id="ARBA00022801"/>
    </source>
</evidence>
<proteinExistence type="inferred from homology"/>
<evidence type="ECO:0000256" key="4">
    <source>
        <dbReference type="ARBA" id="ARBA00022807"/>
    </source>
</evidence>
<reference evidence="7 10" key="2">
    <citation type="submission" date="2018-03" db="EMBL/GenBank/DDBJ databases">
        <title>The uncultured portion of the human microbiome is neutrally assembled.</title>
        <authorList>
            <person name="Jeraldo P."/>
            <person name="Boardman L."/>
            <person name="White B.A."/>
            <person name="Nelson H."/>
            <person name="Goldenfeld N."/>
            <person name="Chia N."/>
        </authorList>
    </citation>
    <scope>NUCLEOTIDE SEQUENCE [LARGE SCALE GENOMIC DNA]</scope>
    <source>
        <strain evidence="7">CIM:MAG 903</strain>
    </source>
</reference>
<dbReference type="InterPro" id="IPR038765">
    <property type="entry name" value="Papain-like_cys_pep_sf"/>
</dbReference>
<keyword evidence="4" id="KW-0788">Thiol protease</keyword>
<evidence type="ECO:0000313" key="7">
    <source>
        <dbReference type="EMBL" id="PWL53176.1"/>
    </source>
</evidence>
<protein>
    <submittedName>
        <fullName evidence="8">Cell wall-associated hydrolase, NlpC family</fullName>
    </submittedName>
    <submittedName>
        <fullName evidence="7">NlpC/P60 family protein</fullName>
    </submittedName>
</protein>
<dbReference type="GO" id="GO:0008234">
    <property type="term" value="F:cysteine-type peptidase activity"/>
    <property type="evidence" value="ECO:0007669"/>
    <property type="project" value="UniProtKB-KW"/>
</dbReference>
<dbReference type="EMBL" id="FOOE01000003">
    <property type="protein sequence ID" value="SFF57816.1"/>
    <property type="molecule type" value="Genomic_DNA"/>
</dbReference>
<dbReference type="Proteomes" id="UP000246114">
    <property type="component" value="Unassembled WGS sequence"/>
</dbReference>
<feature type="signal peptide" evidence="5">
    <location>
        <begin position="1"/>
        <end position="24"/>
    </location>
</feature>
<dbReference type="Pfam" id="PF00877">
    <property type="entry name" value="NLPC_P60"/>
    <property type="match status" value="1"/>
</dbReference>
<gene>
    <name evidence="7" type="ORF">DBY38_08390</name>
    <name evidence="8" type="ORF">SAMN04487885_10393</name>
</gene>
<dbReference type="PANTHER" id="PTHR47053">
    <property type="entry name" value="MUREIN DD-ENDOPEPTIDASE MEPH-RELATED"/>
    <property type="match status" value="1"/>
</dbReference>
<keyword evidence="9" id="KW-1185">Reference proteome</keyword>
<evidence type="ECO:0000313" key="8">
    <source>
        <dbReference type="EMBL" id="SFF57816.1"/>
    </source>
</evidence>
<organism evidence="8 9">
    <name type="scientific">Clostridium cadaveris</name>
    <dbReference type="NCBI Taxonomy" id="1529"/>
    <lineage>
        <taxon>Bacteria</taxon>
        <taxon>Bacillati</taxon>
        <taxon>Bacillota</taxon>
        <taxon>Clostridia</taxon>
        <taxon>Eubacteriales</taxon>
        <taxon>Clostridiaceae</taxon>
        <taxon>Clostridium</taxon>
    </lineage>
</organism>
<dbReference type="SUPFAM" id="SSF54001">
    <property type="entry name" value="Cysteine proteinases"/>
    <property type="match status" value="1"/>
</dbReference>
<dbReference type="PANTHER" id="PTHR47053:SF1">
    <property type="entry name" value="MUREIN DD-ENDOPEPTIDASE MEPH-RELATED"/>
    <property type="match status" value="1"/>
</dbReference>
<evidence type="ECO:0000256" key="1">
    <source>
        <dbReference type="ARBA" id="ARBA00007074"/>
    </source>
</evidence>
<dbReference type="eggNOG" id="COG0791">
    <property type="taxonomic scope" value="Bacteria"/>
</dbReference>
<keyword evidence="2" id="KW-0645">Protease</keyword>
<feature type="domain" description="NlpC/P60" evidence="6">
    <location>
        <begin position="73"/>
        <end position="194"/>
    </location>
</feature>
<dbReference type="Gene3D" id="3.90.1720.10">
    <property type="entry name" value="endopeptidase domain like (from Nostoc punctiforme)"/>
    <property type="match status" value="1"/>
</dbReference>
<dbReference type="PROSITE" id="PS51935">
    <property type="entry name" value="NLPC_P60"/>
    <property type="match status" value="1"/>
</dbReference>
<keyword evidence="3 8" id="KW-0378">Hydrolase</keyword>
<dbReference type="STRING" id="1529.SAMN04487885_10393"/>
<evidence type="ECO:0000259" key="6">
    <source>
        <dbReference type="PROSITE" id="PS51935"/>
    </source>
</evidence>
<feature type="chain" id="PRO_5033741922" evidence="5">
    <location>
        <begin position="25"/>
        <end position="195"/>
    </location>
</feature>
<evidence type="ECO:0000313" key="10">
    <source>
        <dbReference type="Proteomes" id="UP000246114"/>
    </source>
</evidence>
<dbReference type="Proteomes" id="UP000182135">
    <property type="component" value="Unassembled WGS sequence"/>
</dbReference>
<dbReference type="AlphaFoldDB" id="A0A1I2JYG5"/>
<dbReference type="GeneID" id="90545333"/>
<evidence type="ECO:0000256" key="5">
    <source>
        <dbReference type="SAM" id="SignalP"/>
    </source>
</evidence>
<keyword evidence="5" id="KW-0732">Signal</keyword>
<dbReference type="GO" id="GO:0006508">
    <property type="term" value="P:proteolysis"/>
    <property type="evidence" value="ECO:0007669"/>
    <property type="project" value="UniProtKB-KW"/>
</dbReference>
<dbReference type="InterPro" id="IPR000064">
    <property type="entry name" value="NLP_P60_dom"/>
</dbReference>
<sequence length="195" mass="21029">MKRLVKFIVPLCLFIVLGYQGAKADTTAKDEKGVVIRATNLSTDKVIKVPKAEDRESSYNTIVGSKVLSRGGSGTGASVVAYSKNFLGRPYVWGGSGPRVFDCSGFTAYVYAKFGVSLPHYTGSQYSMGKSVSRENLRAGDLIFFNTEGPISHVGMYIGGGEFIHASSGGGRITISDLSQSYYSTRYAGARRYLN</sequence>
<name>A0A1I2JYG5_9CLOT</name>
<dbReference type="OrthoDB" id="9808890at2"/>
<dbReference type="InterPro" id="IPR051202">
    <property type="entry name" value="Peptidase_C40"/>
</dbReference>
<reference evidence="8 9" key="1">
    <citation type="submission" date="2016-10" db="EMBL/GenBank/DDBJ databases">
        <authorList>
            <person name="de Groot N.N."/>
        </authorList>
    </citation>
    <scope>NUCLEOTIDE SEQUENCE [LARGE SCALE GENOMIC DNA]</scope>
    <source>
        <strain evidence="8 9">NLAE-zl-G419</strain>
    </source>
</reference>
<dbReference type="RefSeq" id="WP_027638594.1">
    <property type="nucleotide sequence ID" value="NZ_BAAACD010000003.1"/>
</dbReference>